<dbReference type="PANTHER" id="PTHR42913">
    <property type="entry name" value="APOPTOSIS-INDUCING FACTOR 1"/>
    <property type="match status" value="1"/>
</dbReference>
<dbReference type="InterPro" id="IPR036188">
    <property type="entry name" value="FAD/NAD-bd_sf"/>
</dbReference>
<evidence type="ECO:0000259" key="6">
    <source>
        <dbReference type="Pfam" id="PF07992"/>
    </source>
</evidence>
<dbReference type="GO" id="GO:0019646">
    <property type="term" value="P:aerobic electron transport chain"/>
    <property type="evidence" value="ECO:0007669"/>
    <property type="project" value="TreeGrafter"/>
</dbReference>
<dbReference type="EMBL" id="JAGTXO010000014">
    <property type="protein sequence ID" value="KAG8463923.1"/>
    <property type="molecule type" value="Genomic_DNA"/>
</dbReference>
<dbReference type="OrthoDB" id="5376590at2759"/>
<dbReference type="SUPFAM" id="SSF51905">
    <property type="entry name" value="FAD/NAD(P)-binding domain"/>
    <property type="match status" value="1"/>
</dbReference>
<dbReference type="PRINTS" id="PR00368">
    <property type="entry name" value="FADPNR"/>
</dbReference>
<evidence type="ECO:0000313" key="8">
    <source>
        <dbReference type="Proteomes" id="UP000751190"/>
    </source>
</evidence>
<name>A0A8J5XC77_DIALT</name>
<protein>
    <recommendedName>
        <fullName evidence="6">FAD/NAD(P)-binding domain-containing protein</fullName>
    </recommendedName>
</protein>
<dbReference type="Pfam" id="PF07992">
    <property type="entry name" value="Pyr_redox_2"/>
    <property type="match status" value="1"/>
</dbReference>
<evidence type="ECO:0000256" key="2">
    <source>
        <dbReference type="ARBA" id="ARBA00022630"/>
    </source>
</evidence>
<dbReference type="InterPro" id="IPR051169">
    <property type="entry name" value="NADH-Q_oxidoreductase"/>
</dbReference>
<keyword evidence="2" id="KW-0285">Flavoprotein</keyword>
<dbReference type="AlphaFoldDB" id="A0A8J5XC77"/>
<feature type="domain" description="FAD/NAD(P)-binding" evidence="6">
    <location>
        <begin position="49"/>
        <end position="368"/>
    </location>
</feature>
<feature type="signal peptide" evidence="5">
    <location>
        <begin position="1"/>
        <end position="20"/>
    </location>
</feature>
<comment type="cofactor">
    <cofactor evidence="1">
        <name>FAD</name>
        <dbReference type="ChEBI" id="CHEBI:57692"/>
    </cofactor>
</comment>
<evidence type="ECO:0000256" key="3">
    <source>
        <dbReference type="ARBA" id="ARBA00022827"/>
    </source>
</evidence>
<keyword evidence="5" id="KW-0732">Signal</keyword>
<dbReference type="GO" id="GO:0003955">
    <property type="term" value="F:NAD(P)H dehydrogenase (quinone) activity"/>
    <property type="evidence" value="ECO:0007669"/>
    <property type="project" value="TreeGrafter"/>
</dbReference>
<keyword evidence="3" id="KW-0274">FAD</keyword>
<dbReference type="PRINTS" id="PR00411">
    <property type="entry name" value="PNDRDTASEI"/>
</dbReference>
<organism evidence="7 8">
    <name type="scientific">Diacronema lutheri</name>
    <name type="common">Unicellular marine alga</name>
    <name type="synonym">Monochrysis lutheri</name>
    <dbReference type="NCBI Taxonomy" id="2081491"/>
    <lineage>
        <taxon>Eukaryota</taxon>
        <taxon>Haptista</taxon>
        <taxon>Haptophyta</taxon>
        <taxon>Pavlovophyceae</taxon>
        <taxon>Pavlovales</taxon>
        <taxon>Pavlovaceae</taxon>
        <taxon>Diacronema</taxon>
    </lineage>
</organism>
<feature type="chain" id="PRO_5035250988" description="FAD/NAD(P)-binding domain-containing protein" evidence="5">
    <location>
        <begin position="21"/>
        <end position="466"/>
    </location>
</feature>
<evidence type="ECO:0000256" key="5">
    <source>
        <dbReference type="SAM" id="SignalP"/>
    </source>
</evidence>
<dbReference type="Proteomes" id="UP000751190">
    <property type="component" value="Unassembled WGS sequence"/>
</dbReference>
<sequence>MLGGGLLASVACAMLAVCSGARLAASRAARAAPCRPRALVSAAAGSDANICIVGGGFGGLNTALKLAALPWEGAQRPKITLIDRSDRHVFLPMLYDLTCGDVSEWEVAPRFDELLVGTGVEHVQGELVALDTGTRELTVRGAEGRQTLAYDKLVLALGAQPVKPPAKGTMTFRTLDDALALRFKLRALLASGAPLVRVLVVGASYSGIELSTQLARTLGPRRGLVTLVGRADAVLKSGAKGSQEASVEALRAAGVELILNRDVELDGPSRARLVEVRSATTDADVPSAAAAAEYVDADLVVWCAGSAPLSRAAELRLPLAVDGRIATTSTLGVRDLPDVFAIGDMAACEPLGESDANAQNAQVAVQQAEYASYNVWAALSGKEPMPYRYLKAGEMLAFGPTDASVNAFNMFNIGGLPGATIRRAAYLYRMPTGAHKAKVGFSWAFDAALRSADAVLGRARKTQSTI</sequence>
<evidence type="ECO:0000256" key="1">
    <source>
        <dbReference type="ARBA" id="ARBA00001974"/>
    </source>
</evidence>
<proteinExistence type="predicted"/>
<dbReference type="Gene3D" id="3.50.50.100">
    <property type="match status" value="1"/>
</dbReference>
<dbReference type="OMA" id="GTPMKFG"/>
<dbReference type="InterPro" id="IPR023753">
    <property type="entry name" value="FAD/NAD-binding_dom"/>
</dbReference>
<dbReference type="PANTHER" id="PTHR42913:SF4">
    <property type="entry name" value="ALTERNATIVE NAD(P)H-UBIQUINONE OXIDOREDUCTASE C1, CHLOROPLASTIC_MITOCHONDRIAL"/>
    <property type="match status" value="1"/>
</dbReference>
<evidence type="ECO:0000313" key="7">
    <source>
        <dbReference type="EMBL" id="KAG8463923.1"/>
    </source>
</evidence>
<reference evidence="7" key="1">
    <citation type="submission" date="2021-05" db="EMBL/GenBank/DDBJ databases">
        <title>The genome of the haptophyte Pavlova lutheri (Diacronema luteri, Pavlovales) - a model for lipid biosynthesis in eukaryotic algae.</title>
        <authorList>
            <person name="Hulatt C.J."/>
            <person name="Posewitz M.C."/>
        </authorList>
    </citation>
    <scope>NUCLEOTIDE SEQUENCE</scope>
    <source>
        <strain evidence="7">NIVA-4/92</strain>
    </source>
</reference>
<gene>
    <name evidence="7" type="ORF">KFE25_000091</name>
</gene>
<evidence type="ECO:0000256" key="4">
    <source>
        <dbReference type="ARBA" id="ARBA00023002"/>
    </source>
</evidence>
<comment type="caution">
    <text evidence="7">The sequence shown here is derived from an EMBL/GenBank/DDBJ whole genome shotgun (WGS) entry which is preliminary data.</text>
</comment>
<keyword evidence="8" id="KW-1185">Reference proteome</keyword>
<keyword evidence="4" id="KW-0560">Oxidoreductase</keyword>
<accession>A0A8J5XC77</accession>